<feature type="compositionally biased region" description="Basic and acidic residues" evidence="1">
    <location>
        <begin position="62"/>
        <end position="77"/>
    </location>
</feature>
<dbReference type="EMBL" id="BKCJ011306741">
    <property type="protein sequence ID" value="GFD18313.1"/>
    <property type="molecule type" value="Genomic_DNA"/>
</dbReference>
<protein>
    <submittedName>
        <fullName evidence="2">Uncharacterized protein</fullName>
    </submittedName>
</protein>
<comment type="caution">
    <text evidence="2">The sequence shown here is derived from an EMBL/GenBank/DDBJ whole genome shotgun (WGS) entry which is preliminary data.</text>
</comment>
<feature type="region of interest" description="Disordered" evidence="1">
    <location>
        <begin position="1"/>
        <end position="77"/>
    </location>
</feature>
<sequence length="77" mass="8760">TKEGGTEAKDDGDDNIKDKDGSEAKYDGYEVKDDVNNENDFENLSGDDTEDEVSMDIDIPNEEMKQKEADKEKRLHF</sequence>
<feature type="compositionally biased region" description="Acidic residues" evidence="1">
    <location>
        <begin position="36"/>
        <end position="61"/>
    </location>
</feature>
<evidence type="ECO:0000313" key="2">
    <source>
        <dbReference type="EMBL" id="GFD18313.1"/>
    </source>
</evidence>
<evidence type="ECO:0000256" key="1">
    <source>
        <dbReference type="SAM" id="MobiDB-lite"/>
    </source>
</evidence>
<feature type="non-terminal residue" evidence="2">
    <location>
        <position position="1"/>
    </location>
</feature>
<accession>A0A699U8K6</accession>
<gene>
    <name evidence="2" type="ORF">Tci_890282</name>
</gene>
<feature type="compositionally biased region" description="Basic and acidic residues" evidence="1">
    <location>
        <begin position="1"/>
        <end position="35"/>
    </location>
</feature>
<dbReference type="AlphaFoldDB" id="A0A699U8K6"/>
<reference evidence="2" key="1">
    <citation type="journal article" date="2019" name="Sci. Rep.">
        <title>Draft genome of Tanacetum cinerariifolium, the natural source of mosquito coil.</title>
        <authorList>
            <person name="Yamashiro T."/>
            <person name="Shiraishi A."/>
            <person name="Satake H."/>
            <person name="Nakayama K."/>
        </authorList>
    </citation>
    <scope>NUCLEOTIDE SEQUENCE</scope>
</reference>
<organism evidence="2">
    <name type="scientific">Tanacetum cinerariifolium</name>
    <name type="common">Dalmatian daisy</name>
    <name type="synonym">Chrysanthemum cinerariifolium</name>
    <dbReference type="NCBI Taxonomy" id="118510"/>
    <lineage>
        <taxon>Eukaryota</taxon>
        <taxon>Viridiplantae</taxon>
        <taxon>Streptophyta</taxon>
        <taxon>Embryophyta</taxon>
        <taxon>Tracheophyta</taxon>
        <taxon>Spermatophyta</taxon>
        <taxon>Magnoliopsida</taxon>
        <taxon>eudicotyledons</taxon>
        <taxon>Gunneridae</taxon>
        <taxon>Pentapetalae</taxon>
        <taxon>asterids</taxon>
        <taxon>campanulids</taxon>
        <taxon>Asterales</taxon>
        <taxon>Asteraceae</taxon>
        <taxon>Asteroideae</taxon>
        <taxon>Anthemideae</taxon>
        <taxon>Anthemidinae</taxon>
        <taxon>Tanacetum</taxon>
    </lineage>
</organism>
<proteinExistence type="predicted"/>
<name>A0A699U8K6_TANCI</name>